<dbReference type="Proteomes" id="UP000050490">
    <property type="component" value="Unassembled WGS sequence"/>
</dbReference>
<dbReference type="Proteomes" id="UP000275613">
    <property type="component" value="Unassembled WGS sequence"/>
</dbReference>
<sequence>MITSGLSELELRSIVERAFLPLRCTCTIANDQMTVQISDPVSGRTHRQTSLPLSRIKTVRDISALVAGLREEPAKPRRHKRITALPDTASSL</sequence>
<accession>A0A0P9Q7H4</accession>
<dbReference type="InterPro" id="IPR012448">
    <property type="entry name" value="DUF1652"/>
</dbReference>
<dbReference type="EMBL" id="RBOA01000344">
    <property type="protein sequence ID" value="RML97884.1"/>
    <property type="molecule type" value="Genomic_DNA"/>
</dbReference>
<reference evidence="2 5" key="1">
    <citation type="submission" date="2015-09" db="EMBL/GenBank/DDBJ databases">
        <title>Genome announcement of multiple Pseudomonas syringae strains.</title>
        <authorList>
            <person name="Thakur S."/>
            <person name="Wang P.W."/>
            <person name="Gong Y."/>
            <person name="Weir B.S."/>
            <person name="Guttman D.S."/>
        </authorList>
    </citation>
    <scope>NUCLEOTIDE SEQUENCE [LARGE SCALE GENOMIC DNA]</scope>
    <source>
        <strain evidence="2 5">ICMP4455</strain>
    </source>
</reference>
<dbReference type="Pfam" id="PF07865">
    <property type="entry name" value="DUF1652"/>
    <property type="match status" value="1"/>
</dbReference>
<evidence type="ECO:0000313" key="2">
    <source>
        <dbReference type="EMBL" id="KPX29184.1"/>
    </source>
</evidence>
<evidence type="ECO:0000313" key="4">
    <source>
        <dbReference type="EMBL" id="RMO63555.1"/>
    </source>
</evidence>
<evidence type="ECO:0000313" key="6">
    <source>
        <dbReference type="Proteomes" id="UP000272627"/>
    </source>
</evidence>
<comment type="caution">
    <text evidence="2">The sequence shown here is derived from an EMBL/GenBank/DDBJ whole genome shotgun (WGS) entry which is preliminary data.</text>
</comment>
<evidence type="ECO:0000313" key="5">
    <source>
        <dbReference type="Proteomes" id="UP000050490"/>
    </source>
</evidence>
<evidence type="ECO:0000313" key="7">
    <source>
        <dbReference type="Proteomes" id="UP000275613"/>
    </source>
</evidence>
<gene>
    <name evidence="2" type="ORF">ALO70_03628</name>
    <name evidence="4" type="ORF">ALQ39_100425</name>
    <name evidence="3" type="ORF">ALQ86_02161</name>
</gene>
<protein>
    <recommendedName>
        <fullName evidence="8">DUF1652 domain-containing protein</fullName>
    </recommendedName>
</protein>
<evidence type="ECO:0008006" key="8">
    <source>
        <dbReference type="Google" id="ProtNLM"/>
    </source>
</evidence>
<organism evidence="2 5">
    <name type="scientific">Pseudomonas amygdali pv. eriobotryae</name>
    <dbReference type="NCBI Taxonomy" id="129137"/>
    <lineage>
        <taxon>Bacteria</taxon>
        <taxon>Pseudomonadati</taxon>
        <taxon>Pseudomonadota</taxon>
        <taxon>Gammaproteobacteria</taxon>
        <taxon>Pseudomonadales</taxon>
        <taxon>Pseudomonadaceae</taxon>
        <taxon>Pseudomonas</taxon>
        <taxon>Pseudomonas amygdali</taxon>
    </lineage>
</organism>
<proteinExistence type="predicted"/>
<evidence type="ECO:0000313" key="3">
    <source>
        <dbReference type="EMBL" id="RML97884.1"/>
    </source>
</evidence>
<dbReference type="PATRIC" id="fig|129137.4.peg.5302"/>
<feature type="region of interest" description="Disordered" evidence="1">
    <location>
        <begin position="73"/>
        <end position="92"/>
    </location>
</feature>
<dbReference type="Proteomes" id="UP000272627">
    <property type="component" value="Unassembled WGS sequence"/>
</dbReference>
<name>A0A0P9Q7H4_PSEA0</name>
<dbReference type="EMBL" id="RBPV01000100">
    <property type="protein sequence ID" value="RMO63555.1"/>
    <property type="molecule type" value="Genomic_DNA"/>
</dbReference>
<evidence type="ECO:0000256" key="1">
    <source>
        <dbReference type="SAM" id="MobiDB-lite"/>
    </source>
</evidence>
<dbReference type="EMBL" id="LJQI01000206">
    <property type="protein sequence ID" value="KPX29184.1"/>
    <property type="molecule type" value="Genomic_DNA"/>
</dbReference>
<reference evidence="6 7" key="2">
    <citation type="submission" date="2018-08" db="EMBL/GenBank/DDBJ databases">
        <title>Recombination of ecologically and evolutionarily significant loci maintains genetic cohesion in the Pseudomonas syringae species complex.</title>
        <authorList>
            <person name="Dillon M."/>
            <person name="Thakur S."/>
            <person name="Almeida R.N.D."/>
            <person name="Weir B.S."/>
            <person name="Guttman D.S."/>
        </authorList>
    </citation>
    <scope>NUCLEOTIDE SEQUENCE [LARGE SCALE GENOMIC DNA]</scope>
    <source>
        <strain evidence="4 7">ICMP 4316</strain>
        <strain evidence="3 6">ICMP 8636</strain>
    </source>
</reference>
<dbReference type="AlphaFoldDB" id="A0A0P9Q7H4"/>